<dbReference type="OMA" id="HDYNESE"/>
<dbReference type="AlphaFoldDB" id="A0A194S178"/>
<dbReference type="SUPFAM" id="SSF52540">
    <property type="entry name" value="P-loop containing nucleoside triphosphate hydrolases"/>
    <property type="match status" value="1"/>
</dbReference>
<dbReference type="Gene3D" id="3.40.50.300">
    <property type="entry name" value="P-loop containing nucleotide triphosphate hydrolases"/>
    <property type="match status" value="1"/>
</dbReference>
<evidence type="ECO:0000313" key="3">
    <source>
        <dbReference type="Proteomes" id="UP000053890"/>
    </source>
</evidence>
<dbReference type="GO" id="GO:0046404">
    <property type="term" value="F:ATP-dependent polydeoxyribonucleotide 5'-hydroxyl-kinase activity"/>
    <property type="evidence" value="ECO:0007669"/>
    <property type="project" value="TreeGrafter"/>
</dbReference>
<accession>A0A194S178</accession>
<dbReference type="OrthoDB" id="3512845at2759"/>
<dbReference type="Pfam" id="PF13671">
    <property type="entry name" value="AAA_33"/>
    <property type="match status" value="1"/>
</dbReference>
<organism evidence="2 3">
    <name type="scientific">Rhodotorula graminis (strain WP1)</name>
    <dbReference type="NCBI Taxonomy" id="578459"/>
    <lineage>
        <taxon>Eukaryota</taxon>
        <taxon>Fungi</taxon>
        <taxon>Dikarya</taxon>
        <taxon>Basidiomycota</taxon>
        <taxon>Pucciniomycotina</taxon>
        <taxon>Microbotryomycetes</taxon>
        <taxon>Sporidiobolales</taxon>
        <taxon>Sporidiobolaceae</taxon>
        <taxon>Rhodotorula</taxon>
    </lineage>
</organism>
<gene>
    <name evidence="2" type="ORF">RHOBADRAFT_44842</name>
</gene>
<feature type="compositionally biased region" description="Low complexity" evidence="1">
    <location>
        <begin position="315"/>
        <end position="331"/>
    </location>
</feature>
<sequence>MDRHPQAPVKQHLIVLAGVVGSGKSTLSSAWERLVPGWVRVNQDDLGDRRACEHAVRAALRNGLSVLVDRQNFDAQQRRTWLEIATEFPAVEVGGMVMGTNKEECRQRLLVRQDHPTIDNPRLAVDLLDKFSGLWEEPRLDEGYDHLLTLPSLPPASSITPALILSLLASLAATPRNPNAAAQRQPRPRAAPGPPGTYSRGGGERGAFVDDGTWRAPRARTAPGPPHQYPQPHHQYPQQYQQQPYYPQQQHRHQPHEPAPHLRAAFPPSAGHGGAWSVPPHAHAHAHAQQQAQGPSWGAPLVPSELELEQRRRAAGAAAQARADAAAGARRGQLRDGEGTGVGGAGWAPPPPMVEQPRAGGAAGFEAR</sequence>
<dbReference type="STRING" id="578459.A0A194S178"/>
<dbReference type="EMBL" id="KQ474080">
    <property type="protein sequence ID" value="KPV74352.1"/>
    <property type="molecule type" value="Genomic_DNA"/>
</dbReference>
<protein>
    <submittedName>
        <fullName evidence="2">Uncharacterized protein</fullName>
    </submittedName>
</protein>
<evidence type="ECO:0000313" key="2">
    <source>
        <dbReference type="EMBL" id="KPV74352.1"/>
    </source>
</evidence>
<dbReference type="PANTHER" id="PTHR12083:SF9">
    <property type="entry name" value="BIFUNCTIONAL POLYNUCLEOTIDE PHOSPHATASE_KINASE"/>
    <property type="match status" value="1"/>
</dbReference>
<proteinExistence type="predicted"/>
<reference evidence="2 3" key="1">
    <citation type="journal article" date="2015" name="Front. Microbiol.">
        <title>Genome sequence of the plant growth promoting endophytic yeast Rhodotorula graminis WP1.</title>
        <authorList>
            <person name="Firrincieli A."/>
            <person name="Otillar R."/>
            <person name="Salamov A."/>
            <person name="Schmutz J."/>
            <person name="Khan Z."/>
            <person name="Redman R.S."/>
            <person name="Fleck N.D."/>
            <person name="Lindquist E."/>
            <person name="Grigoriev I.V."/>
            <person name="Doty S.L."/>
        </authorList>
    </citation>
    <scope>NUCLEOTIDE SEQUENCE [LARGE SCALE GENOMIC DNA]</scope>
    <source>
        <strain evidence="2 3">WP1</strain>
    </source>
</reference>
<dbReference type="Proteomes" id="UP000053890">
    <property type="component" value="Unassembled WGS sequence"/>
</dbReference>
<feature type="region of interest" description="Disordered" evidence="1">
    <location>
        <begin position="176"/>
        <end position="368"/>
    </location>
</feature>
<dbReference type="RefSeq" id="XP_018270401.1">
    <property type="nucleotide sequence ID" value="XM_018414493.1"/>
</dbReference>
<feature type="compositionally biased region" description="Low complexity" evidence="1">
    <location>
        <begin position="230"/>
        <end position="249"/>
    </location>
</feature>
<dbReference type="GO" id="GO:0046403">
    <property type="term" value="F:polynucleotide 3'-phosphatase activity"/>
    <property type="evidence" value="ECO:0007669"/>
    <property type="project" value="TreeGrafter"/>
</dbReference>
<dbReference type="GO" id="GO:0006281">
    <property type="term" value="P:DNA repair"/>
    <property type="evidence" value="ECO:0007669"/>
    <property type="project" value="TreeGrafter"/>
</dbReference>
<dbReference type="GeneID" id="28974941"/>
<dbReference type="InterPro" id="IPR027417">
    <property type="entry name" value="P-loop_NTPase"/>
</dbReference>
<keyword evidence="3" id="KW-1185">Reference proteome</keyword>
<feature type="compositionally biased region" description="Low complexity" evidence="1">
    <location>
        <begin position="176"/>
        <end position="188"/>
    </location>
</feature>
<evidence type="ECO:0000256" key="1">
    <source>
        <dbReference type="SAM" id="MobiDB-lite"/>
    </source>
</evidence>
<dbReference type="GO" id="GO:0003690">
    <property type="term" value="F:double-stranded DNA binding"/>
    <property type="evidence" value="ECO:0007669"/>
    <property type="project" value="TreeGrafter"/>
</dbReference>
<name>A0A194S178_RHOGW</name>
<dbReference type="PANTHER" id="PTHR12083">
    <property type="entry name" value="BIFUNCTIONAL POLYNUCLEOTIDE PHOSPHATASE/KINASE"/>
    <property type="match status" value="1"/>
</dbReference>